<dbReference type="InterPro" id="IPR030459">
    <property type="entry name" value="Glyco_hydro_31_CS"/>
</dbReference>
<dbReference type="InterPro" id="IPR030458">
    <property type="entry name" value="Glyco_hydro_31_AS"/>
</dbReference>
<dbReference type="Gene3D" id="3.20.20.80">
    <property type="entry name" value="Glycosidases"/>
    <property type="match status" value="1"/>
</dbReference>
<dbReference type="PANTHER" id="PTHR22762">
    <property type="entry name" value="ALPHA-GLUCOSIDASE"/>
    <property type="match status" value="1"/>
</dbReference>
<dbReference type="CDD" id="cd06602">
    <property type="entry name" value="GH31_MGAM_SI_GAA"/>
    <property type="match status" value="1"/>
</dbReference>
<evidence type="ECO:0000256" key="4">
    <source>
        <dbReference type="ARBA" id="ARBA00023180"/>
    </source>
</evidence>
<evidence type="ECO:0000313" key="9">
    <source>
        <dbReference type="EMBL" id="KAG2219357.1"/>
    </source>
</evidence>
<evidence type="ECO:0000256" key="2">
    <source>
        <dbReference type="ARBA" id="ARBA00022729"/>
    </source>
</evidence>
<dbReference type="GO" id="GO:0030246">
    <property type="term" value="F:carbohydrate binding"/>
    <property type="evidence" value="ECO:0007669"/>
    <property type="project" value="InterPro"/>
</dbReference>
<dbReference type="EMBL" id="JAEPRB010000183">
    <property type="protein sequence ID" value="KAG2219357.1"/>
    <property type="molecule type" value="Genomic_DNA"/>
</dbReference>
<feature type="domain" description="Glycosyl hydrolase family 31 C-terminal" evidence="8">
    <location>
        <begin position="659"/>
        <end position="748"/>
    </location>
</feature>
<dbReference type="SUPFAM" id="SSF51445">
    <property type="entry name" value="(Trans)glycosidases"/>
    <property type="match status" value="1"/>
</dbReference>
<keyword evidence="3 6" id="KW-0378">Hydrolase</keyword>
<dbReference type="Gene3D" id="2.60.40.1180">
    <property type="entry name" value="Golgi alpha-mannosidase II"/>
    <property type="match status" value="2"/>
</dbReference>
<dbReference type="PANTHER" id="PTHR22762:SF133">
    <property type="entry name" value="P-TYPE DOMAIN-CONTAINING PROTEIN"/>
    <property type="match status" value="1"/>
</dbReference>
<dbReference type="SUPFAM" id="SSF74650">
    <property type="entry name" value="Galactose mutarotase-like"/>
    <property type="match status" value="1"/>
</dbReference>
<proteinExistence type="inferred from homology"/>
<sequence>MAYVSSLAPGYAVKGKPHKTKTGLEIPLEINKGDNDFYGKTINDLIVNVDYETAERLHVKIADKDAKQFPVPDSTYGMERPKLRKPAKKTNYDFSYTENPFGFKVTRKHDKEVLFDTNDYPLVFEDQYLELSSAVPDDANLYGVGETTAPFRRNNLKQLIHLPNNNLFILTECFYILYIIERELTITCFLLYSYGAHPYYNEIRDGKAHGVFLLNAHGMDVFFAEGRVTYKVIGGILEFYFFVPKDGRPNSVLEAYTDLVGKPFMPALWMLGWHHCRYGFNNISHVNWAVDGYKEANIPLETIWVDIDYMDHEKDFTFDPVNFPEESMIALSKKMHANSQRMITMVDPALSTNDSYPPYERGREMDVFLKNNDGSELQGQVWPGYTAFPDWWHPKTAEFWEYEITEWMKLLDLDGLWIDMNEPASFCLGSCGTGKANTDPQIQFEMDPEEAAKVHAQEQIALDAMGTGVPGDSRNLLYPKYAINSGGGNLSERTAPMTALHYGDIPHYDIHNLYGHAECSLTRDILLKYKPTERPFLLTRASFAGSGQHVGHWTGDNHSQWEKLKSSISEIFNFQMFGVSYSGADVCGFFLNTTETLCTRWMELGAFYPFARNHNTLGTINQEPFVWDRTAEASRRALSIRYSLLPYYYTLFEESHRVGTGVWRPLIFEYPEEETFLDNDVQVLIGTDLLLTPVVEENATSVDAQFPKGIWYDWYTNEAYESTSAEEKITLEAEMEHIPLHIRGGSILPTKTPEYLVTDTYASPYTLVIALDKKGRAEGRLYIDDQHSVEQPETSDITFTYKNGVLKARGEFGYKDTEKIGAIKIIGAQEELTTASYKGDKVKVTKKDGALVAEDLDIDLSCKFTVKFR</sequence>
<dbReference type="Pfam" id="PF21365">
    <property type="entry name" value="Glyco_hydro_31_3rd"/>
    <property type="match status" value="1"/>
</dbReference>
<gene>
    <name evidence="9" type="ORF">INT45_011265</name>
</gene>
<dbReference type="GO" id="GO:0005975">
    <property type="term" value="P:carbohydrate metabolic process"/>
    <property type="evidence" value="ECO:0007669"/>
    <property type="project" value="InterPro"/>
</dbReference>
<dbReference type="CDD" id="cd14752">
    <property type="entry name" value="GH31_N"/>
    <property type="match status" value="1"/>
</dbReference>
<evidence type="ECO:0000256" key="1">
    <source>
        <dbReference type="ARBA" id="ARBA00007806"/>
    </source>
</evidence>
<dbReference type="InterPro" id="IPR000322">
    <property type="entry name" value="Glyco_hydro_31_TIM"/>
</dbReference>
<evidence type="ECO:0000256" key="6">
    <source>
        <dbReference type="RuleBase" id="RU361185"/>
    </source>
</evidence>
<dbReference type="AlphaFoldDB" id="A0A8H7S035"/>
<evidence type="ECO:0000256" key="3">
    <source>
        <dbReference type="ARBA" id="ARBA00022801"/>
    </source>
</evidence>
<feature type="domain" description="Glycoside hydrolase family 31 TIM barrel" evidence="7">
    <location>
        <begin position="263"/>
        <end position="651"/>
    </location>
</feature>
<dbReference type="SUPFAM" id="SSF51011">
    <property type="entry name" value="Glycosyl hydrolase domain"/>
    <property type="match status" value="1"/>
</dbReference>
<comment type="similarity">
    <text evidence="1 6">Belongs to the glycosyl hydrolase 31 family.</text>
</comment>
<dbReference type="InterPro" id="IPR048395">
    <property type="entry name" value="Glyco_hydro_31_C"/>
</dbReference>
<dbReference type="GO" id="GO:0004553">
    <property type="term" value="F:hydrolase activity, hydrolyzing O-glycosyl compounds"/>
    <property type="evidence" value="ECO:0007669"/>
    <property type="project" value="InterPro"/>
</dbReference>
<evidence type="ECO:0000259" key="7">
    <source>
        <dbReference type="Pfam" id="PF01055"/>
    </source>
</evidence>
<evidence type="ECO:0000313" key="10">
    <source>
        <dbReference type="Proteomes" id="UP000646827"/>
    </source>
</evidence>
<evidence type="ECO:0000256" key="5">
    <source>
        <dbReference type="ARBA" id="ARBA00023295"/>
    </source>
</evidence>
<dbReference type="PROSITE" id="PS00707">
    <property type="entry name" value="GLYCOSYL_HYDROL_F31_2"/>
    <property type="match status" value="1"/>
</dbReference>
<reference evidence="9 10" key="1">
    <citation type="submission" date="2020-12" db="EMBL/GenBank/DDBJ databases">
        <title>Metabolic potential, ecology and presence of endohyphal bacteria is reflected in genomic diversity of Mucoromycotina.</title>
        <authorList>
            <person name="Muszewska A."/>
            <person name="Okrasinska A."/>
            <person name="Steczkiewicz K."/>
            <person name="Drgas O."/>
            <person name="Orlowska M."/>
            <person name="Perlinska-Lenart U."/>
            <person name="Aleksandrzak-Piekarczyk T."/>
            <person name="Szatraj K."/>
            <person name="Zielenkiewicz U."/>
            <person name="Pilsyk S."/>
            <person name="Malc E."/>
            <person name="Mieczkowski P."/>
            <person name="Kruszewska J.S."/>
            <person name="Biernat P."/>
            <person name="Pawlowska J."/>
        </authorList>
    </citation>
    <scope>NUCLEOTIDE SEQUENCE [LARGE SCALE GENOMIC DNA]</scope>
    <source>
        <strain evidence="9 10">CBS 142.35</strain>
    </source>
</reference>
<protein>
    <recommendedName>
        <fullName evidence="11">Alpha-glucosidase</fullName>
    </recommendedName>
</protein>
<name>A0A8H7S035_9FUNG</name>
<dbReference type="Gene3D" id="2.60.40.1760">
    <property type="entry name" value="glycosyl hydrolase (family 31)"/>
    <property type="match status" value="1"/>
</dbReference>
<evidence type="ECO:0008006" key="11">
    <source>
        <dbReference type="Google" id="ProtNLM"/>
    </source>
</evidence>
<dbReference type="OrthoDB" id="5839090at2759"/>
<keyword evidence="10" id="KW-1185">Reference proteome</keyword>
<dbReference type="Pfam" id="PF01055">
    <property type="entry name" value="Glyco_hydro_31_2nd"/>
    <property type="match status" value="1"/>
</dbReference>
<dbReference type="InterPro" id="IPR017853">
    <property type="entry name" value="GH"/>
</dbReference>
<comment type="caution">
    <text evidence="9">The sequence shown here is derived from an EMBL/GenBank/DDBJ whole genome shotgun (WGS) entry which is preliminary data.</text>
</comment>
<dbReference type="PROSITE" id="PS00129">
    <property type="entry name" value="GLYCOSYL_HYDROL_F31_1"/>
    <property type="match status" value="1"/>
</dbReference>
<dbReference type="InterPro" id="IPR011013">
    <property type="entry name" value="Gal_mutarotase_sf_dom"/>
</dbReference>
<accession>A0A8H7S035</accession>
<organism evidence="9 10">
    <name type="scientific">Circinella minor</name>
    <dbReference type="NCBI Taxonomy" id="1195481"/>
    <lineage>
        <taxon>Eukaryota</taxon>
        <taxon>Fungi</taxon>
        <taxon>Fungi incertae sedis</taxon>
        <taxon>Mucoromycota</taxon>
        <taxon>Mucoromycotina</taxon>
        <taxon>Mucoromycetes</taxon>
        <taxon>Mucorales</taxon>
        <taxon>Lichtheimiaceae</taxon>
        <taxon>Circinella</taxon>
    </lineage>
</organism>
<evidence type="ECO:0000259" key="8">
    <source>
        <dbReference type="Pfam" id="PF21365"/>
    </source>
</evidence>
<keyword evidence="2" id="KW-0732">Signal</keyword>
<dbReference type="InterPro" id="IPR013780">
    <property type="entry name" value="Glyco_hydro_b"/>
</dbReference>
<keyword evidence="5 6" id="KW-0326">Glycosidase</keyword>
<dbReference type="Proteomes" id="UP000646827">
    <property type="component" value="Unassembled WGS sequence"/>
</dbReference>
<keyword evidence="4" id="KW-0325">Glycoprotein</keyword>